<dbReference type="GO" id="GO:0030313">
    <property type="term" value="C:cell envelope"/>
    <property type="evidence" value="ECO:0007669"/>
    <property type="project" value="UniProtKB-SubCell"/>
</dbReference>
<proteinExistence type="predicted"/>
<comment type="subcellular location">
    <subcellularLocation>
        <location evidence="1">Cell envelope</location>
    </subcellularLocation>
</comment>
<sequence length="372" mass="41958">MKKLLFIIILVSSVCNGCISRDNYRIDGKWENGDGYTVYLSIKTGPDAYEKVDSAVITNGVFTFHGQSPVDRRTLLFEDKKEDILLDGQPVLVTITAVTKEIKGVQRTIITTDISGSNEQKILKEAASLEMGKGFLGFGTLLMLTQVKDNPAKVDSVYREGNRIKEEFDQKIRKFIESNTDSYAITYMIGDFVAKNYPIADVEYYYDLLTPRIKESNPGKLLKEKIQSLHSINVGGIAFDIELPTPDGTVIKLSSLRGKYVLLDFWASWCRPCLAEAPNVKEIYNKYHEKGFEIYGVSLDEKKNLWEDAIEKHGLNWLHVSSLKGWKCPVAAQYNVTGIPKMFILNPEGIVVAVDLRGKELKEKVASFFENE</sequence>
<dbReference type="Pfam" id="PF00578">
    <property type="entry name" value="AhpC-TSA"/>
    <property type="match status" value="1"/>
</dbReference>
<dbReference type="InterPro" id="IPR050553">
    <property type="entry name" value="Thioredoxin_ResA/DsbE_sf"/>
</dbReference>
<dbReference type="InterPro" id="IPR013766">
    <property type="entry name" value="Thioredoxin_domain"/>
</dbReference>
<reference evidence="6" key="1">
    <citation type="submission" date="2019-03" db="EMBL/GenBank/DDBJ databases">
        <title>Single cell metagenomics reveals metabolic interactions within the superorganism composed of flagellate Streblomastix strix and complex community of Bacteroidetes bacteria on its surface.</title>
        <authorList>
            <person name="Treitli S.C."/>
            <person name="Kolisko M."/>
            <person name="Husnik F."/>
            <person name="Keeling P."/>
            <person name="Hampl V."/>
        </authorList>
    </citation>
    <scope>NUCLEOTIDE SEQUENCE</scope>
    <source>
        <strain evidence="6">STM</strain>
    </source>
</reference>
<evidence type="ECO:0000256" key="3">
    <source>
        <dbReference type="ARBA" id="ARBA00023157"/>
    </source>
</evidence>
<evidence type="ECO:0000256" key="4">
    <source>
        <dbReference type="ARBA" id="ARBA00023284"/>
    </source>
</evidence>
<dbReference type="AlphaFoldDB" id="A0A5J4S9G5"/>
<dbReference type="GO" id="GO:0017004">
    <property type="term" value="P:cytochrome complex assembly"/>
    <property type="evidence" value="ECO:0007669"/>
    <property type="project" value="UniProtKB-KW"/>
</dbReference>
<feature type="domain" description="Thioredoxin" evidence="5">
    <location>
        <begin position="232"/>
        <end position="372"/>
    </location>
</feature>
<evidence type="ECO:0000313" key="6">
    <source>
        <dbReference type="EMBL" id="KAA6342010.1"/>
    </source>
</evidence>
<dbReference type="InterPro" id="IPR025380">
    <property type="entry name" value="DUF4369"/>
</dbReference>
<protein>
    <submittedName>
        <fullName evidence="6">Thiol-disulfide oxidoreductase ResA</fullName>
    </submittedName>
</protein>
<organism evidence="6">
    <name type="scientific">termite gut metagenome</name>
    <dbReference type="NCBI Taxonomy" id="433724"/>
    <lineage>
        <taxon>unclassified sequences</taxon>
        <taxon>metagenomes</taxon>
        <taxon>organismal metagenomes</taxon>
    </lineage>
</organism>
<evidence type="ECO:0000256" key="1">
    <source>
        <dbReference type="ARBA" id="ARBA00004196"/>
    </source>
</evidence>
<name>A0A5J4S9G5_9ZZZZ</name>
<evidence type="ECO:0000256" key="2">
    <source>
        <dbReference type="ARBA" id="ARBA00022748"/>
    </source>
</evidence>
<evidence type="ECO:0000259" key="5">
    <source>
        <dbReference type="PROSITE" id="PS51352"/>
    </source>
</evidence>
<keyword evidence="3" id="KW-1015">Disulfide bond</keyword>
<gene>
    <name evidence="6" type="ORF">EZS27_010213</name>
</gene>
<accession>A0A5J4S9G5</accession>
<dbReference type="EMBL" id="SNRY01000350">
    <property type="protein sequence ID" value="KAA6342010.1"/>
    <property type="molecule type" value="Genomic_DNA"/>
</dbReference>
<dbReference type="InterPro" id="IPR036249">
    <property type="entry name" value="Thioredoxin-like_sf"/>
</dbReference>
<dbReference type="Gene3D" id="3.40.30.10">
    <property type="entry name" value="Glutaredoxin"/>
    <property type="match status" value="1"/>
</dbReference>
<dbReference type="CDD" id="cd02966">
    <property type="entry name" value="TlpA_like_family"/>
    <property type="match status" value="1"/>
</dbReference>
<dbReference type="Pfam" id="PF14289">
    <property type="entry name" value="DUF4369"/>
    <property type="match status" value="1"/>
</dbReference>
<dbReference type="SUPFAM" id="SSF52833">
    <property type="entry name" value="Thioredoxin-like"/>
    <property type="match status" value="1"/>
</dbReference>
<keyword evidence="2" id="KW-0201">Cytochrome c-type biogenesis</keyword>
<dbReference type="PANTHER" id="PTHR42852:SF6">
    <property type="entry name" value="THIOL:DISULFIDE INTERCHANGE PROTEIN DSBE"/>
    <property type="match status" value="1"/>
</dbReference>
<dbReference type="PROSITE" id="PS51352">
    <property type="entry name" value="THIOREDOXIN_2"/>
    <property type="match status" value="1"/>
</dbReference>
<dbReference type="InterPro" id="IPR000866">
    <property type="entry name" value="AhpC/TSA"/>
</dbReference>
<dbReference type="PANTHER" id="PTHR42852">
    <property type="entry name" value="THIOL:DISULFIDE INTERCHANGE PROTEIN DSBE"/>
    <property type="match status" value="1"/>
</dbReference>
<comment type="caution">
    <text evidence="6">The sequence shown here is derived from an EMBL/GenBank/DDBJ whole genome shotgun (WGS) entry which is preliminary data.</text>
</comment>
<keyword evidence="4" id="KW-0676">Redox-active center</keyword>